<dbReference type="Proteomes" id="UP001210678">
    <property type="component" value="Unassembled WGS sequence"/>
</dbReference>
<feature type="domain" description="Response regulatory" evidence="2">
    <location>
        <begin position="20"/>
        <end position="134"/>
    </location>
</feature>
<dbReference type="Pfam" id="PF00072">
    <property type="entry name" value="Response_reg"/>
    <property type="match status" value="1"/>
</dbReference>
<dbReference type="SUPFAM" id="SSF52172">
    <property type="entry name" value="CheY-like"/>
    <property type="match status" value="1"/>
</dbReference>
<dbReference type="Gene3D" id="3.60.40.10">
    <property type="entry name" value="PPM-type phosphatase domain"/>
    <property type="match status" value="1"/>
</dbReference>
<dbReference type="SMART" id="SM00448">
    <property type="entry name" value="REC"/>
    <property type="match status" value="1"/>
</dbReference>
<evidence type="ECO:0000256" key="1">
    <source>
        <dbReference type="PROSITE-ProRule" id="PRU00169"/>
    </source>
</evidence>
<organism evidence="3 4">
    <name type="scientific">Vibrio algarum</name>
    <dbReference type="NCBI Taxonomy" id="3020714"/>
    <lineage>
        <taxon>Bacteria</taxon>
        <taxon>Pseudomonadati</taxon>
        <taxon>Pseudomonadota</taxon>
        <taxon>Gammaproteobacteria</taxon>
        <taxon>Vibrionales</taxon>
        <taxon>Vibrionaceae</taxon>
        <taxon>Vibrio</taxon>
    </lineage>
</organism>
<sequence length="365" mass="40533">MSTQVDSAQLEHKSRMDSQTIMLVDDDPIFRRFTSVVLEKEGFFVIEAEHGLDGLQKLREEVPDLIICDISMPILNGIEFAEEVSWEYPEVPMIVVSATDDMSDVARALRFGIKDFLTKPISAPKHLLSAISIILEDENKHSNASRDFSSQWFRVGEQGDVPDDKELYWHLDYLKDNPSAAKDLLNALLPDRDTKQGKWKCSYSLLQSLENMPLVFDYAWLIDGQFAFYVVDSTTEAGDGVATSLLIRALFNDTLRRQNLSKAMLADFAENLERGLECINGVSPVSALIGIADMTDGTVSILPAGLEAIWTQGAKKVHIEAGHRLGMGCLKNTIIEDLSILCGGKLNIANIGVSHFSLDIKPDLK</sequence>
<dbReference type="InterPro" id="IPR052048">
    <property type="entry name" value="ST_Response_Regulator"/>
</dbReference>
<dbReference type="InterPro" id="IPR036457">
    <property type="entry name" value="PPM-type-like_dom_sf"/>
</dbReference>
<dbReference type="EMBL" id="JAQLOI010000001">
    <property type="protein sequence ID" value="MDB1123358.1"/>
    <property type="molecule type" value="Genomic_DNA"/>
</dbReference>
<evidence type="ECO:0000313" key="3">
    <source>
        <dbReference type="EMBL" id="MDB1123358.1"/>
    </source>
</evidence>
<dbReference type="InterPro" id="IPR001789">
    <property type="entry name" value="Sig_transdc_resp-reg_receiver"/>
</dbReference>
<feature type="modified residue" description="4-aspartylphosphate" evidence="1">
    <location>
        <position position="69"/>
    </location>
</feature>
<keyword evidence="1" id="KW-0597">Phosphoprotein</keyword>
<dbReference type="PROSITE" id="PS50110">
    <property type="entry name" value="RESPONSE_REGULATORY"/>
    <property type="match status" value="1"/>
</dbReference>
<evidence type="ECO:0000259" key="2">
    <source>
        <dbReference type="PROSITE" id="PS50110"/>
    </source>
</evidence>
<dbReference type="InterPro" id="IPR011006">
    <property type="entry name" value="CheY-like_superfamily"/>
</dbReference>
<keyword evidence="4" id="KW-1185">Reference proteome</keyword>
<accession>A0ABT4YQJ7</accession>
<dbReference type="PANTHER" id="PTHR43228">
    <property type="entry name" value="TWO-COMPONENT RESPONSE REGULATOR"/>
    <property type="match status" value="1"/>
</dbReference>
<comment type="caution">
    <text evidence="3">The sequence shown here is derived from an EMBL/GenBank/DDBJ whole genome shotgun (WGS) entry which is preliminary data.</text>
</comment>
<dbReference type="Gene3D" id="3.40.50.2300">
    <property type="match status" value="1"/>
</dbReference>
<reference evidence="3 4" key="1">
    <citation type="submission" date="2023-01" db="EMBL/GenBank/DDBJ databases">
        <title>Vibrio sp. KJ40-1 sp.nov, isolated from marine algae.</title>
        <authorList>
            <person name="Butt M."/>
            <person name="Kim J.M.J."/>
            <person name="Jeon C.O.C."/>
        </authorList>
    </citation>
    <scope>NUCLEOTIDE SEQUENCE [LARGE SCALE GENOMIC DNA]</scope>
    <source>
        <strain evidence="3 4">KJ40-1</strain>
    </source>
</reference>
<protein>
    <submittedName>
        <fullName evidence="3">Response regulator</fullName>
    </submittedName>
</protein>
<proteinExistence type="predicted"/>
<dbReference type="PANTHER" id="PTHR43228:SF1">
    <property type="entry name" value="TWO-COMPONENT RESPONSE REGULATOR ARR22"/>
    <property type="match status" value="1"/>
</dbReference>
<name>A0ABT4YQJ7_9VIBR</name>
<evidence type="ECO:0000313" key="4">
    <source>
        <dbReference type="Proteomes" id="UP001210678"/>
    </source>
</evidence>
<gene>
    <name evidence="3" type="ORF">PGX00_06655</name>
</gene>